<evidence type="ECO:0000256" key="6">
    <source>
        <dbReference type="ARBA" id="ARBA00023136"/>
    </source>
</evidence>
<gene>
    <name evidence="13" type="ORF">LOCC1_G001969</name>
</gene>
<dbReference type="InterPro" id="IPR003864">
    <property type="entry name" value="CSC1/OSCA1-like_7TM"/>
</dbReference>
<reference evidence="13 14" key="1">
    <citation type="submission" date="2018-05" db="EMBL/GenBank/DDBJ databases">
        <title>Genome sequencing and assembly of the regulated plant pathogen Lachnellula willkommii and related sister species for the development of diagnostic species identification markers.</title>
        <authorList>
            <person name="Giroux E."/>
            <person name="Bilodeau G."/>
        </authorList>
    </citation>
    <scope>NUCLEOTIDE SEQUENCE [LARGE SCALE GENOMIC DNA]</scope>
    <source>
        <strain evidence="13 14">CBS 160.35</strain>
    </source>
</reference>
<dbReference type="InterPro" id="IPR027815">
    <property type="entry name" value="CSC1/OSCA1-like_cyt"/>
</dbReference>
<evidence type="ECO:0000256" key="8">
    <source>
        <dbReference type="SAM" id="Phobius"/>
    </source>
</evidence>
<evidence type="ECO:0000259" key="11">
    <source>
        <dbReference type="Pfam" id="PF13967"/>
    </source>
</evidence>
<feature type="transmembrane region" description="Helical" evidence="8">
    <location>
        <begin position="691"/>
        <end position="708"/>
    </location>
</feature>
<protein>
    <submittedName>
        <fullName evidence="13">Putative membrane protein</fullName>
    </submittedName>
</protein>
<dbReference type="InterPro" id="IPR022257">
    <property type="entry name" value="PHM7_ext"/>
</dbReference>
<feature type="domain" description="CSC1/OSCA1-like cytosolic" evidence="12">
    <location>
        <begin position="206"/>
        <end position="399"/>
    </location>
</feature>
<feature type="transmembrane region" description="Helical" evidence="8">
    <location>
        <begin position="162"/>
        <end position="181"/>
    </location>
</feature>
<keyword evidence="5 8" id="KW-1133">Transmembrane helix</keyword>
<accession>A0A8H8S9S0</accession>
<dbReference type="Pfam" id="PF12621">
    <property type="entry name" value="PHM7_ext"/>
    <property type="match status" value="1"/>
</dbReference>
<name>A0A8H8S9S0_9HELO</name>
<keyword evidence="4 8" id="KW-0812">Transmembrane</keyword>
<dbReference type="PANTHER" id="PTHR13018">
    <property type="entry name" value="PROBABLE MEMBRANE PROTEIN DUF221-RELATED"/>
    <property type="match status" value="1"/>
</dbReference>
<comment type="similarity">
    <text evidence="2">Belongs to the CSC1 (TC 1.A.17) family.</text>
</comment>
<feature type="region of interest" description="Disordered" evidence="7">
    <location>
        <begin position="1"/>
        <end position="23"/>
    </location>
</feature>
<feature type="transmembrane region" description="Helical" evidence="8">
    <location>
        <begin position="616"/>
        <end position="642"/>
    </location>
</feature>
<evidence type="ECO:0000259" key="9">
    <source>
        <dbReference type="Pfam" id="PF02714"/>
    </source>
</evidence>
<evidence type="ECO:0000256" key="4">
    <source>
        <dbReference type="ARBA" id="ARBA00022692"/>
    </source>
</evidence>
<evidence type="ECO:0000313" key="14">
    <source>
        <dbReference type="Proteomes" id="UP000443090"/>
    </source>
</evidence>
<dbReference type="PANTHER" id="PTHR13018:SF26">
    <property type="entry name" value="DOMAIN PROTEIN, PUTATIVE (AFU_ORTHOLOGUE AFUA_5G10920)-RELATED"/>
    <property type="match status" value="1"/>
</dbReference>
<feature type="transmembrane region" description="Helical" evidence="8">
    <location>
        <begin position="113"/>
        <end position="132"/>
    </location>
</feature>
<dbReference type="InterPro" id="IPR045122">
    <property type="entry name" value="Csc1-like"/>
</dbReference>
<comment type="subcellular location">
    <subcellularLocation>
        <location evidence="1">Membrane</location>
        <topology evidence="1">Multi-pass membrane protein</topology>
    </subcellularLocation>
</comment>
<evidence type="ECO:0000256" key="5">
    <source>
        <dbReference type="ARBA" id="ARBA00022989"/>
    </source>
</evidence>
<comment type="caution">
    <text evidence="13">The sequence shown here is derived from an EMBL/GenBank/DDBJ whole genome shotgun (WGS) entry which is preliminary data.</text>
</comment>
<feature type="transmembrane region" description="Helical" evidence="8">
    <location>
        <begin position="458"/>
        <end position="482"/>
    </location>
</feature>
<evidence type="ECO:0000259" key="12">
    <source>
        <dbReference type="Pfam" id="PF14703"/>
    </source>
</evidence>
<feature type="compositionally biased region" description="Basic and acidic residues" evidence="7">
    <location>
        <begin position="282"/>
        <end position="292"/>
    </location>
</feature>
<keyword evidence="14" id="KW-1185">Reference proteome</keyword>
<dbReference type="Pfam" id="PF14703">
    <property type="entry name" value="PHM7_cyt"/>
    <property type="match status" value="1"/>
</dbReference>
<sequence length="873" mass="97890">MVSTNNISSSQSTDSNSAGSGGSRSSSNSLSTFLSTLVPVALQAAVFVGLFLFFRPKLQRVYQPRTYLESLRNDEKSKELPRGRFNWIKPFRQMPDEYVLNHQSLDGYLYMRFFKMLTIICFIGCCCTWPVLFPVNATGGGGKQQLDMLSFANINKAGKKRYYAHVFVGWIFFSIVMYIITRETIYFINLRHAYLLAPFNAAKISSRTVLFTDVPSDYMNHEKLMALFGNSMRRAWLATDCKDLTDKVEERDKDAFKLEGAEIKLSQTANKRRLKWEKKNDKRKDALVHGTDEEAALPGSRYQKPGDRPTHRLGKIPLIGKKVDTINWTRDELRRLGPEVQKDQVAHQKKDAKVLNATFVEFTTQKAAETAYRRMSPRKSPRMNPRAISATPQEIVWTNLRIGKTERMGRKVVCNTFLTLMIVFWAIPVAVVGSISNINALTDKVHFLSFINNCPPVILGLITGLLPVILLSVLMALVPIICRLMAKLKGEVTLPDVELSTQNWYMAFQVVQVFLVSTFASGAAAVVTQIINQPSSATTLLAQNLPLASNYFIAYFVLQGLGIAAGNLLNIGALVVMTVVAKFLDKSPRKMFKRYMTLGGLGWGSLYPKFGNMGIIAITYSIISPLLLGFATVGFALIYLAVRYNAFFVLSNNIDTKGRAYALVLQQLMVGVYLGEICLIGLFAINTAPGPIVLMVVFLVFTAIYHAAMNHALKPLQKFLPDSLDGDDQLAMFTTTDHKSYDASKSLDIPPSEAEVAAPKKFHAKKANFFSRIFDPRKFKSHQSVKSLVPDWLPPQYEAEDAELAYFDPAITSPMPQLWIVRDEMGISAREVKDSSEVVGITDDLACFNEKNKVVWDQQHPEEAPIFEKKIDY</sequence>
<dbReference type="EMBL" id="QGMI01000051">
    <property type="protein sequence ID" value="TVY48312.1"/>
    <property type="molecule type" value="Genomic_DNA"/>
</dbReference>
<dbReference type="OrthoDB" id="1076608at2759"/>
<dbReference type="AlphaFoldDB" id="A0A8H8S9S0"/>
<feature type="domain" description="CSC1/OSCA1-like N-terminal transmembrane" evidence="11">
    <location>
        <begin position="33"/>
        <end position="183"/>
    </location>
</feature>
<dbReference type="Pfam" id="PF13967">
    <property type="entry name" value="RSN1_TM"/>
    <property type="match status" value="1"/>
</dbReference>
<dbReference type="GO" id="GO:0005886">
    <property type="term" value="C:plasma membrane"/>
    <property type="evidence" value="ECO:0007669"/>
    <property type="project" value="TreeGrafter"/>
</dbReference>
<evidence type="ECO:0000256" key="1">
    <source>
        <dbReference type="ARBA" id="ARBA00004141"/>
    </source>
</evidence>
<evidence type="ECO:0000256" key="2">
    <source>
        <dbReference type="ARBA" id="ARBA00007779"/>
    </source>
</evidence>
<evidence type="ECO:0000256" key="7">
    <source>
        <dbReference type="SAM" id="MobiDB-lite"/>
    </source>
</evidence>
<proteinExistence type="inferred from homology"/>
<feature type="transmembrane region" description="Helical" evidence="8">
    <location>
        <begin position="663"/>
        <end position="685"/>
    </location>
</feature>
<feature type="transmembrane region" description="Helical" evidence="8">
    <location>
        <begin position="33"/>
        <end position="54"/>
    </location>
</feature>
<organism evidence="13 14">
    <name type="scientific">Lachnellula occidentalis</name>
    <dbReference type="NCBI Taxonomy" id="215460"/>
    <lineage>
        <taxon>Eukaryota</taxon>
        <taxon>Fungi</taxon>
        <taxon>Dikarya</taxon>
        <taxon>Ascomycota</taxon>
        <taxon>Pezizomycotina</taxon>
        <taxon>Leotiomycetes</taxon>
        <taxon>Helotiales</taxon>
        <taxon>Lachnaceae</taxon>
        <taxon>Lachnellula</taxon>
    </lineage>
</organism>
<evidence type="ECO:0000256" key="3">
    <source>
        <dbReference type="ARBA" id="ARBA00022448"/>
    </source>
</evidence>
<feature type="transmembrane region" description="Helical" evidence="8">
    <location>
        <begin position="551"/>
        <end position="580"/>
    </location>
</feature>
<evidence type="ECO:0000313" key="13">
    <source>
        <dbReference type="EMBL" id="TVY48312.1"/>
    </source>
</evidence>
<feature type="domain" description="10TM putative phosphate transporter extracellular tail" evidence="10">
    <location>
        <begin position="774"/>
        <end position="861"/>
    </location>
</feature>
<evidence type="ECO:0000259" key="10">
    <source>
        <dbReference type="Pfam" id="PF12621"/>
    </source>
</evidence>
<feature type="transmembrane region" description="Helical" evidence="8">
    <location>
        <begin position="417"/>
        <end position="438"/>
    </location>
</feature>
<dbReference type="Proteomes" id="UP000443090">
    <property type="component" value="Unassembled WGS sequence"/>
</dbReference>
<feature type="transmembrane region" description="Helical" evidence="8">
    <location>
        <begin position="503"/>
        <end position="531"/>
    </location>
</feature>
<feature type="domain" description="CSC1/OSCA1-like 7TM region" evidence="9">
    <location>
        <begin position="410"/>
        <end position="683"/>
    </location>
</feature>
<dbReference type="InterPro" id="IPR032880">
    <property type="entry name" value="CSC1/OSCA1-like_N"/>
</dbReference>
<feature type="region of interest" description="Disordered" evidence="7">
    <location>
        <begin position="282"/>
        <end position="314"/>
    </location>
</feature>
<dbReference type="Pfam" id="PF02714">
    <property type="entry name" value="RSN1_7TM"/>
    <property type="match status" value="1"/>
</dbReference>
<keyword evidence="3" id="KW-0813">Transport</keyword>
<dbReference type="GO" id="GO:0005227">
    <property type="term" value="F:calcium-activated cation channel activity"/>
    <property type="evidence" value="ECO:0007669"/>
    <property type="project" value="InterPro"/>
</dbReference>
<feature type="transmembrane region" description="Helical" evidence="8">
    <location>
        <begin position="592"/>
        <end position="610"/>
    </location>
</feature>
<keyword evidence="6 8" id="KW-0472">Membrane</keyword>